<comment type="caution">
    <text evidence="3">The sequence shown here is derived from an EMBL/GenBank/DDBJ whole genome shotgun (WGS) entry which is preliminary data.</text>
</comment>
<keyword evidence="2" id="KW-1133">Transmembrane helix</keyword>
<dbReference type="PANTHER" id="PTHR33219:SF14">
    <property type="entry name" value="PROTEIN COFACTOR ASSEMBLY OF COMPLEX C SUBUNIT B CCB3, CHLOROPLASTIC-RELATED"/>
    <property type="match status" value="1"/>
</dbReference>
<keyword evidence="4" id="KW-1185">Reference proteome</keyword>
<reference evidence="3 4" key="1">
    <citation type="submission" date="2020-08" db="EMBL/GenBank/DDBJ databases">
        <title>Genomic Encyclopedia of Type Strains, Phase IV (KMG-IV): sequencing the most valuable type-strain genomes for metagenomic binning, comparative biology and taxonomic classification.</title>
        <authorList>
            <person name="Goeker M."/>
        </authorList>
    </citation>
    <scope>NUCLEOTIDE SEQUENCE [LARGE SCALE GENOMIC DNA]</scope>
    <source>
        <strain evidence="3 4">DSM 102850</strain>
    </source>
</reference>
<evidence type="ECO:0000313" key="3">
    <source>
        <dbReference type="EMBL" id="MBB4659070.1"/>
    </source>
</evidence>
<dbReference type="PANTHER" id="PTHR33219">
    <property type="entry name" value="YLMG HOMOLOG PROTEIN 2, CHLOROPLASTIC"/>
    <property type="match status" value="1"/>
</dbReference>
<evidence type="ECO:0000256" key="2">
    <source>
        <dbReference type="SAM" id="Phobius"/>
    </source>
</evidence>
<protein>
    <submittedName>
        <fullName evidence="3">YggT family protein</fullName>
    </submittedName>
</protein>
<organism evidence="3 4">
    <name type="scientific">Parvularcula dongshanensis</name>
    <dbReference type="NCBI Taxonomy" id="1173995"/>
    <lineage>
        <taxon>Bacteria</taxon>
        <taxon>Pseudomonadati</taxon>
        <taxon>Pseudomonadota</taxon>
        <taxon>Alphaproteobacteria</taxon>
        <taxon>Parvularculales</taxon>
        <taxon>Parvularculaceae</taxon>
        <taxon>Parvularcula</taxon>
    </lineage>
</organism>
<proteinExistence type="inferred from homology"/>
<dbReference type="InterPro" id="IPR003425">
    <property type="entry name" value="CCB3/YggT"/>
</dbReference>
<keyword evidence="2" id="KW-0472">Membrane</keyword>
<evidence type="ECO:0000313" key="4">
    <source>
        <dbReference type="Proteomes" id="UP000563524"/>
    </source>
</evidence>
<dbReference type="Pfam" id="PF02325">
    <property type="entry name" value="CCB3_YggT"/>
    <property type="match status" value="1"/>
</dbReference>
<dbReference type="Proteomes" id="UP000563524">
    <property type="component" value="Unassembled WGS sequence"/>
</dbReference>
<comment type="similarity">
    <text evidence="1">Belongs to the YggT family.</text>
</comment>
<sequence length="102" mass="11342">MLAALDFLVHAVVQLYIFILIATVIASWLIAFGVVNRHNQFVDAVLRTCYALTEPLLRPIRNILPNMGGIDISPIIVLIGLQFLVVLLDNTIFSPVHSGYVR</sequence>
<dbReference type="AlphaFoldDB" id="A0A840I4X0"/>
<gene>
    <name evidence="3" type="ORF">GGQ59_001584</name>
</gene>
<accession>A0A840I4X0</accession>
<feature type="transmembrane region" description="Helical" evidence="2">
    <location>
        <begin position="15"/>
        <end position="35"/>
    </location>
</feature>
<name>A0A840I4X0_9PROT</name>
<dbReference type="EMBL" id="JACHOB010000002">
    <property type="protein sequence ID" value="MBB4659070.1"/>
    <property type="molecule type" value="Genomic_DNA"/>
</dbReference>
<keyword evidence="2" id="KW-0812">Transmembrane</keyword>
<dbReference type="GO" id="GO:0016020">
    <property type="term" value="C:membrane"/>
    <property type="evidence" value="ECO:0007669"/>
    <property type="project" value="InterPro"/>
</dbReference>
<evidence type="ECO:0000256" key="1">
    <source>
        <dbReference type="ARBA" id="ARBA00010894"/>
    </source>
</evidence>
<feature type="transmembrane region" description="Helical" evidence="2">
    <location>
        <begin position="68"/>
        <end position="88"/>
    </location>
</feature>